<feature type="domain" description="Autotransporter" evidence="2">
    <location>
        <begin position="138"/>
        <end position="325"/>
    </location>
</feature>
<dbReference type="RefSeq" id="WP_058636743.1">
    <property type="nucleotide sequence ID" value="NZ_LDPZ01000074.1"/>
</dbReference>
<dbReference type="SUPFAM" id="SSF103515">
    <property type="entry name" value="Autotransporter"/>
    <property type="match status" value="1"/>
</dbReference>
<evidence type="ECO:0000313" key="3">
    <source>
        <dbReference type="EMBL" id="KTQ84197.1"/>
    </source>
</evidence>
<feature type="signal peptide" evidence="1">
    <location>
        <begin position="1"/>
        <end position="37"/>
    </location>
</feature>
<dbReference type="AlphaFoldDB" id="A0A175R245"/>
<gene>
    <name evidence="3" type="ORF">NS226_21810</name>
</gene>
<dbReference type="Gene3D" id="2.40.128.130">
    <property type="entry name" value="Autotransporter beta-domain"/>
    <property type="match status" value="1"/>
</dbReference>
<organism evidence="3 4">
    <name type="scientific">Aureimonas ureilytica</name>
    <dbReference type="NCBI Taxonomy" id="401562"/>
    <lineage>
        <taxon>Bacteria</taxon>
        <taxon>Pseudomonadati</taxon>
        <taxon>Pseudomonadota</taxon>
        <taxon>Alphaproteobacteria</taxon>
        <taxon>Hyphomicrobiales</taxon>
        <taxon>Aurantimonadaceae</taxon>
        <taxon>Aureimonas</taxon>
    </lineage>
</organism>
<evidence type="ECO:0000256" key="1">
    <source>
        <dbReference type="SAM" id="SignalP"/>
    </source>
</evidence>
<name>A0A175R245_9HYPH</name>
<dbReference type="PATRIC" id="fig|401562.3.peg.4819"/>
<dbReference type="Pfam" id="PF03797">
    <property type="entry name" value="Autotransporter"/>
    <property type="match status" value="1"/>
</dbReference>
<proteinExistence type="predicted"/>
<evidence type="ECO:0000259" key="2">
    <source>
        <dbReference type="Pfam" id="PF03797"/>
    </source>
</evidence>
<dbReference type="InterPro" id="IPR005546">
    <property type="entry name" value="Autotransporte_beta"/>
</dbReference>
<protein>
    <recommendedName>
        <fullName evidence="2">Autotransporter domain-containing protein</fullName>
    </recommendedName>
</protein>
<feature type="chain" id="PRO_5008041543" description="Autotransporter domain-containing protein" evidence="1">
    <location>
        <begin position="38"/>
        <end position="376"/>
    </location>
</feature>
<dbReference type="Proteomes" id="UP000078272">
    <property type="component" value="Unassembled WGS sequence"/>
</dbReference>
<dbReference type="EMBL" id="LDPZ01000074">
    <property type="protein sequence ID" value="KTQ84197.1"/>
    <property type="molecule type" value="Genomic_DNA"/>
</dbReference>
<accession>A0A175R245</accession>
<sequence>MTDALLTAVPHLSGAWFRNMFLPAALGVGLLSSPAQAAQTVEGSTGLAADLASGTIARLGERMEELRDPAQTDNTDLDLTLRIGQAHADRTLDPFLDPVPMPVLPSLYLDDDFNAREVPNRTLEIRRQAKSATPLNLWTAGEVEMGRARSGMLDGGRSSAGLSGGFDLALSSRASLGMALGIDQRIGDSTVSALSLATYGSFHPTERTFVDVVAGGARLTESRTQESPAFVGGLAQGFGALTFGYEHRSGPWMISPYGRTQVSRLGTDLPSFGSASNGVGASKASAVAGLRTDYTLKAYGLSLRPGLRVEMLRDLSRTRAIGADDAFGRSGFASLTFTPGIRADITPDWSARIEHKTVWENAAPRSSMEMKISGKF</sequence>
<comment type="caution">
    <text evidence="3">The sequence shown here is derived from an EMBL/GenBank/DDBJ whole genome shotgun (WGS) entry which is preliminary data.</text>
</comment>
<dbReference type="STRING" id="401562.NS365_10210"/>
<dbReference type="InterPro" id="IPR036709">
    <property type="entry name" value="Autotransporte_beta_dom_sf"/>
</dbReference>
<reference evidence="3 4" key="1">
    <citation type="journal article" date="2016" name="Front. Microbiol.">
        <title>Genomic Resource of Rice Seed Associated Bacteria.</title>
        <authorList>
            <person name="Midha S."/>
            <person name="Bansal K."/>
            <person name="Sharma S."/>
            <person name="Kumar N."/>
            <person name="Patil P.P."/>
            <person name="Chaudhry V."/>
            <person name="Patil P.B."/>
        </authorList>
    </citation>
    <scope>NUCLEOTIDE SEQUENCE [LARGE SCALE GENOMIC DNA]</scope>
    <source>
        <strain evidence="3 4">NS226</strain>
    </source>
</reference>
<dbReference type="OrthoDB" id="5720638at2"/>
<evidence type="ECO:0000313" key="4">
    <source>
        <dbReference type="Proteomes" id="UP000078272"/>
    </source>
</evidence>
<keyword evidence="1" id="KW-0732">Signal</keyword>